<feature type="compositionally biased region" description="Basic and acidic residues" evidence="1">
    <location>
        <begin position="1261"/>
        <end position="1276"/>
    </location>
</feature>
<dbReference type="PANTHER" id="PTHR32387:SF0">
    <property type="entry name" value="PROTEIN NO VEIN"/>
    <property type="match status" value="1"/>
</dbReference>
<feature type="domain" description="Protein NO VEIN C-terminal" evidence="2">
    <location>
        <begin position="1302"/>
        <end position="1379"/>
    </location>
</feature>
<dbReference type="InterPro" id="IPR036890">
    <property type="entry name" value="HATPase_C_sf"/>
</dbReference>
<evidence type="ECO:0000259" key="2">
    <source>
        <dbReference type="Pfam" id="PF13020"/>
    </source>
</evidence>
<dbReference type="EMBL" id="FRAU01000005">
    <property type="protein sequence ID" value="SHK67794.1"/>
    <property type="molecule type" value="Genomic_DNA"/>
</dbReference>
<accession>A0A1M6UF09</accession>
<evidence type="ECO:0000313" key="4">
    <source>
        <dbReference type="Proteomes" id="UP000185812"/>
    </source>
</evidence>
<dbReference type="RefSeq" id="WP_072715520.1">
    <property type="nucleotide sequence ID" value="NZ_FRAU01000005.1"/>
</dbReference>
<dbReference type="STRING" id="633813.SAMN04488087_1678"/>
<feature type="region of interest" description="Disordered" evidence="1">
    <location>
        <begin position="1207"/>
        <end position="1227"/>
    </location>
</feature>
<dbReference type="Pfam" id="PF13020">
    <property type="entry name" value="NOV_C"/>
    <property type="match status" value="1"/>
</dbReference>
<keyword evidence="4" id="KW-1185">Reference proteome</keyword>
<feature type="region of interest" description="Disordered" evidence="1">
    <location>
        <begin position="1247"/>
        <end position="1276"/>
    </location>
</feature>
<name>A0A1M6UF09_9BACT</name>
<dbReference type="SUPFAM" id="SSF55874">
    <property type="entry name" value="ATPase domain of HSP90 chaperone/DNA topoisomerase II/histidine kinase"/>
    <property type="match status" value="1"/>
</dbReference>
<organism evidence="3 4">
    <name type="scientific">Rhodothermus profundi</name>
    <dbReference type="NCBI Taxonomy" id="633813"/>
    <lineage>
        <taxon>Bacteria</taxon>
        <taxon>Pseudomonadati</taxon>
        <taxon>Rhodothermota</taxon>
        <taxon>Rhodothermia</taxon>
        <taxon>Rhodothermales</taxon>
        <taxon>Rhodothermaceae</taxon>
        <taxon>Rhodothermus</taxon>
    </lineage>
</organism>
<dbReference type="NCBIfam" id="NF047352">
    <property type="entry name" value="P_loop_sacsin"/>
    <property type="match status" value="1"/>
</dbReference>
<dbReference type="PANTHER" id="PTHR32387">
    <property type="entry name" value="WU:FJ29H11"/>
    <property type="match status" value="1"/>
</dbReference>
<sequence length="1433" mass="165838">MVADKTVFFEEIRRRNERLWGEKRYEVAQALGVKLRPSIEELALEIIQNAEDAGAKNLGFHLYESGLLIWNDGRAFSENDVRAISGLLVSDKDARSIGHFGIGFKAVLLVTDEPHVLSGAFRFRLKSALDPFPVDNSALPSLVNELYSKGKTVFWLPFRKVKRTPTEKLAEIFDEKAFLFLLFMDSLKNIIWKNEVKHRTSEYVCERTSIKVPDPAWQAYKVEFLYEVDGTLREEYWLRLERSQAIPQDVIAEIVNYLEENGDAHGAKRWRKVKENITPKSAIALRYQPPIAYLPQEGMAFVRLPLYQHTGLRFHISARFAATLDRRGIQENDPLTRWALQELGETLRQLPEKLRDANRLPPSVWHIFPRKDDGKGPFVAPVGDLYEALESGAFIHGEDGGLYSKEDVYLAHNSDVYSLIDVQDLRELTGNSKAMWVSPELRQGYPRELLQEFGVETIHSKNVVQWLANKEPQWFEQQSTEWLKKLYRYLASQRDLLEDIQQIPIVRVHTGAHIQPCVAVFPPSDLPEVLKPFERYLPLIAQDLATDEAVRESLRGLGVREFTPFNVVERLLQEIYGHETVPPADDNRLHIRMLYHLWNDGKIARDDLRKIGELPFLRSQEGKYMSASNMYLPTALGGIRAVEQYFRIAGGRSFVSEDYREQQESKDDWGEFLRALGVQDLPVVKPVKENLSDWEVREWISRRNPSENLFLYSTQGYEGVDWDIDGFEAVYGAVSSNPTVENSRCLWVVMAEVLEQHPKVQNAEVKYFYYTNRSETILSLWIARLREAAWLVDAQGMSAPPRELWDPSLQEVLGPEMRYLHPDIPLRVQKYRKLAEILGIRLSVDIKDVLQYLHDLADQNERDVNKVLPIYQWLAKQDNNEIEDVARHFNSSPLILHPQYGWFRTDEVCWYDPSESVPHLSPAWGKHDLKSFFVQVLGVSEDPQPGHLAKRLLQLAKQKEHPDIEQVRRIADLLMKYWDQLEEEDRHLLSTERCWPGRDSGGTVWWYKAQDLVIPDKERLVNLFQGKFGSWSLGWWALTGLEELAGRLEIPGVSTATTHIKHEGQEISVLARDISTLHRIWPLLIEFANRAGNQNLPTKFPAVKRVEQIYVYYEIKGIRSAPDTDEAYFDRDNWHLYLTPDALESLADPVGDALERALEVPGLREFTKDVWEALGSKLRLQKILQRWERRIQVSLSNLHTLVEDDRQVTPAQPQLSSSHAAHPEDKQLNQIRAEERDEDYVPLTLEELQSLTTKSGPRPNESAREESTRFKQETPVKHQIGVAESHVKPVSRYRGQKGDADVEKYAMKKAEEWWRQQGYRVQDVSKQNRGYDLVVENGEEYFVVEVKGLSSLQDVVMTENEWKKAEEYGTRYWLMVIVLNTDEILPLQNPAEILEAERFERVQVLYRVRKDHILQRHKFQTRSDSRFGPNAGG</sequence>
<reference evidence="4" key="1">
    <citation type="submission" date="2016-11" db="EMBL/GenBank/DDBJ databases">
        <authorList>
            <person name="Varghese N."/>
            <person name="Submissions S."/>
        </authorList>
    </citation>
    <scope>NUCLEOTIDE SEQUENCE [LARGE SCALE GENOMIC DNA]</scope>
    <source>
        <strain evidence="4">DSM 22212</strain>
    </source>
</reference>
<dbReference type="Proteomes" id="UP000185812">
    <property type="component" value="Unassembled WGS sequence"/>
</dbReference>
<evidence type="ECO:0000256" key="1">
    <source>
        <dbReference type="SAM" id="MobiDB-lite"/>
    </source>
</evidence>
<dbReference type="OrthoDB" id="1062081at2"/>
<proteinExistence type="predicted"/>
<protein>
    <recommendedName>
        <fullName evidence="2">Protein NO VEIN C-terminal domain-containing protein</fullName>
    </recommendedName>
</protein>
<evidence type="ECO:0000313" key="3">
    <source>
        <dbReference type="EMBL" id="SHK67794.1"/>
    </source>
</evidence>
<dbReference type="InterPro" id="IPR024975">
    <property type="entry name" value="NOV_C"/>
</dbReference>
<gene>
    <name evidence="3" type="ORF">SAMN04488087_1678</name>
</gene>
<feature type="compositionally biased region" description="Polar residues" evidence="1">
    <location>
        <begin position="1209"/>
        <end position="1219"/>
    </location>
</feature>
<dbReference type="InterPro" id="IPR052957">
    <property type="entry name" value="Auxin_embryo_med"/>
</dbReference>